<feature type="domain" description="GH26" evidence="7">
    <location>
        <begin position="1"/>
        <end position="282"/>
    </location>
</feature>
<keyword evidence="2" id="KW-0964">Secreted</keyword>
<evidence type="ECO:0000256" key="1">
    <source>
        <dbReference type="ARBA" id="ARBA00004613"/>
    </source>
</evidence>
<dbReference type="Pfam" id="PF02156">
    <property type="entry name" value="Glyco_hydro_26"/>
    <property type="match status" value="1"/>
</dbReference>
<evidence type="ECO:0000259" key="7">
    <source>
        <dbReference type="PROSITE" id="PS51764"/>
    </source>
</evidence>
<dbReference type="SUPFAM" id="SSF51120">
    <property type="entry name" value="beta-Roll"/>
    <property type="match status" value="3"/>
</dbReference>
<dbReference type="InterPro" id="IPR001343">
    <property type="entry name" value="Hemolysn_Ca-bd"/>
</dbReference>
<dbReference type="InterPro" id="IPR011049">
    <property type="entry name" value="Serralysin-like_metalloprot_C"/>
</dbReference>
<comment type="similarity">
    <text evidence="5">Belongs to the glycosyl hydrolase 26 family.</text>
</comment>
<dbReference type="InterPro" id="IPR017853">
    <property type="entry name" value="GH"/>
</dbReference>
<proteinExistence type="inferred from homology"/>
<protein>
    <recommendedName>
        <fullName evidence="7">GH26 domain-containing protein</fullName>
    </recommendedName>
</protein>
<keyword evidence="4 5" id="KW-0326">Glycosidase</keyword>
<dbReference type="Gene3D" id="2.60.40.10">
    <property type="entry name" value="Immunoglobulins"/>
    <property type="match status" value="1"/>
</dbReference>
<dbReference type="InterPro" id="IPR013783">
    <property type="entry name" value="Ig-like_fold"/>
</dbReference>
<comment type="subcellular location">
    <subcellularLocation>
        <location evidence="1">Secreted</location>
    </subcellularLocation>
</comment>
<dbReference type="InterPro" id="IPR050557">
    <property type="entry name" value="RTX_toxin/Mannuronan_C5-epim"/>
</dbReference>
<dbReference type="Proteomes" id="UP000584642">
    <property type="component" value="Unassembled WGS sequence"/>
</dbReference>
<evidence type="ECO:0000256" key="6">
    <source>
        <dbReference type="SAM" id="MobiDB-lite"/>
    </source>
</evidence>
<dbReference type="InterPro" id="IPR018511">
    <property type="entry name" value="Hemolysin-typ_Ca-bd_CS"/>
</dbReference>
<dbReference type="PRINTS" id="PR00313">
    <property type="entry name" value="CABNDNGRPT"/>
</dbReference>
<reference evidence="8 9" key="1">
    <citation type="submission" date="2020-05" db="EMBL/GenBank/DDBJ databases">
        <title>Azospirillum oleiclasticum sp. nov, a nitrogen-fixing and heavy crude oil-emulsifying bacterium isolated from the crude oil of Yumen Oilfield.</title>
        <authorList>
            <person name="Wu D."/>
            <person name="Cai M."/>
            <person name="Zhang X."/>
        </authorList>
    </citation>
    <scope>NUCLEOTIDE SEQUENCE [LARGE SCALE GENOMIC DNA]</scope>
    <source>
        <strain evidence="8 9">ROY-1-1-2</strain>
    </source>
</reference>
<dbReference type="PROSITE" id="PS51764">
    <property type="entry name" value="GH26"/>
    <property type="match status" value="1"/>
</dbReference>
<dbReference type="PROSITE" id="PS00330">
    <property type="entry name" value="HEMOLYSIN_CALCIUM"/>
    <property type="match status" value="1"/>
</dbReference>
<dbReference type="Gene3D" id="2.150.10.10">
    <property type="entry name" value="Serralysin-like metalloprotease, C-terminal"/>
    <property type="match status" value="3"/>
</dbReference>
<dbReference type="EMBL" id="JABFDB010000012">
    <property type="protein sequence ID" value="NYZ21623.1"/>
    <property type="molecule type" value="Genomic_DNA"/>
</dbReference>
<dbReference type="SUPFAM" id="SSF51445">
    <property type="entry name" value="(Trans)glycosidases"/>
    <property type="match status" value="1"/>
</dbReference>
<dbReference type="RefSeq" id="WP_180287644.1">
    <property type="nucleotide sequence ID" value="NZ_JABFFR010000013.1"/>
</dbReference>
<feature type="region of interest" description="Disordered" evidence="6">
    <location>
        <begin position="495"/>
        <end position="519"/>
    </location>
</feature>
<gene>
    <name evidence="8" type="ORF">HND93_18070</name>
</gene>
<accession>A0ABX2TEN6</accession>
<sequence>MIAVSIFGVYVGNSPAAVNDFETWMDRPVDAILAYVGRNNWADFTGSASWAVQLWANIDRPVLWSVPLIVNNSSLDAAAHGDYNAYYRQVAQSLAASRPQDPLIYVRTGWEFNGQWFPWKAAGKEEAYIGAYRQFVDSFRGVSDRFRFDWSPNIGDLGMDPAAAYPGDAYVDVISLDFYHNTAYDPRDPATAWNYQVNRPYGLRWHQEFAAAHGKPTAYSEWGVSTNDAAPYVQAAADWFAAHDVLYHAYWDSNADYPGKLSDGRNPATGAVFRQEFGVDSDHAVIGTDGPDLLYGTDGNDHIDGRGGADTMAGGAGNDSYVVDRGDDVIIELAGGGIDGVRSHAAAYTLPDHVENLTLMGPGGQAGAGNALDNRIIGGAGDDLIDGGAGNDFLMGGVGNDRFIMHRGTGRDTIADFQAGAGAGDVLVLDGYGLSGFDQVRARLEAYGSDSILALPGGDVVVFRGLAPGAFAADDVAFTGAPPAPRPVWFPEAPEPPPTGVQYSRTGTGGNDTLTGDDRNDFLDGSGGADTLIGGRGHDVYVVDQAGDVIVERPGEGIDSVQSWSRSYTLPDHVEHLSLLATYAQTGIGNALANRITGGAGNDTLIGGAGDDWLTGRGGNDLFVFQPGAGHDVVTDFNAGPGAGDQVRLDGYGLAGFAAVRAAMSAVGEGTVLTLPNGDTVLFQGVSPDRFAMDDFAFAAAANRAPTVGSNRSLSVAAGAGATALGLAQPTDPDGDALTIAVSALPAGGSVRFADGRVVVGGTIAVSDLPGLTFTPNPGFTGDAGVFSYVASDGRGGSAAQALRLSVGTPSPPPADFDPLAYTAGYADLSAAFGTNAAAATQHYLTNGRAEGRRIDLFNPASYMAVNPDVATAFGFDPSGAAAHYIVNGRGEGRVTGGVDMLEYTAGYADLRQAFGTNETAAVRHYLTYGKAEGRTDRFDGLAYVASYTDLAAAFGPDDRAGARHFIGMGAAEGRTVVFDPNSYLAANTDLLAAFGGDRDAASRHYLQFGRSEGRGTTFAAAGYLAANADVASAFGGDTAMAAWHYVHHGRSEGRALAPA</sequence>
<evidence type="ECO:0000256" key="4">
    <source>
        <dbReference type="ARBA" id="ARBA00023295"/>
    </source>
</evidence>
<name>A0ABX2TEN6_9PROT</name>
<dbReference type="PANTHER" id="PTHR38340:SF1">
    <property type="entry name" value="S-LAYER PROTEIN"/>
    <property type="match status" value="1"/>
</dbReference>
<keyword evidence="3 5" id="KW-0378">Hydrolase</keyword>
<keyword evidence="9" id="KW-1185">Reference proteome</keyword>
<dbReference type="Gene3D" id="3.20.20.80">
    <property type="entry name" value="Glycosidases"/>
    <property type="match status" value="1"/>
</dbReference>
<evidence type="ECO:0000313" key="8">
    <source>
        <dbReference type="EMBL" id="NYZ21623.1"/>
    </source>
</evidence>
<evidence type="ECO:0000256" key="5">
    <source>
        <dbReference type="PROSITE-ProRule" id="PRU01100"/>
    </source>
</evidence>
<feature type="active site" description="Nucleophile" evidence="5">
    <location>
        <position position="221"/>
    </location>
</feature>
<comment type="caution">
    <text evidence="8">The sequence shown here is derived from an EMBL/GenBank/DDBJ whole genome shotgun (WGS) entry which is preliminary data.</text>
</comment>
<organism evidence="8 9">
    <name type="scientific">Azospirillum oleiclasticum</name>
    <dbReference type="NCBI Taxonomy" id="2735135"/>
    <lineage>
        <taxon>Bacteria</taxon>
        <taxon>Pseudomonadati</taxon>
        <taxon>Pseudomonadota</taxon>
        <taxon>Alphaproteobacteria</taxon>
        <taxon>Rhodospirillales</taxon>
        <taxon>Azospirillaceae</taxon>
        <taxon>Azospirillum</taxon>
    </lineage>
</organism>
<evidence type="ECO:0000313" key="9">
    <source>
        <dbReference type="Proteomes" id="UP000584642"/>
    </source>
</evidence>
<evidence type="ECO:0000256" key="2">
    <source>
        <dbReference type="ARBA" id="ARBA00022525"/>
    </source>
</evidence>
<dbReference type="InterPro" id="IPR022790">
    <property type="entry name" value="GH26_dom"/>
</dbReference>
<feature type="active site" description="Proton donor" evidence="5">
    <location>
        <position position="111"/>
    </location>
</feature>
<evidence type="ECO:0000256" key="3">
    <source>
        <dbReference type="ARBA" id="ARBA00022801"/>
    </source>
</evidence>
<dbReference type="Pfam" id="PF17963">
    <property type="entry name" value="Big_9"/>
    <property type="match status" value="1"/>
</dbReference>
<dbReference type="Pfam" id="PF00353">
    <property type="entry name" value="HemolysinCabind"/>
    <property type="match status" value="4"/>
</dbReference>
<dbReference type="PANTHER" id="PTHR38340">
    <property type="entry name" value="S-LAYER PROTEIN"/>
    <property type="match status" value="1"/>
</dbReference>